<organism evidence="1 2">
    <name type="scientific">Natrarchaeobius chitinivorans</name>
    <dbReference type="NCBI Taxonomy" id="1679083"/>
    <lineage>
        <taxon>Archaea</taxon>
        <taxon>Methanobacteriati</taxon>
        <taxon>Methanobacteriota</taxon>
        <taxon>Stenosarchaea group</taxon>
        <taxon>Halobacteria</taxon>
        <taxon>Halobacteriales</taxon>
        <taxon>Natrialbaceae</taxon>
        <taxon>Natrarchaeobius</taxon>
    </lineage>
</organism>
<dbReference type="AlphaFoldDB" id="A0A3N6MPT5"/>
<evidence type="ECO:0000313" key="1">
    <source>
        <dbReference type="EMBL" id="RQG96546.1"/>
    </source>
</evidence>
<accession>A0A3N6MPT5</accession>
<comment type="caution">
    <text evidence="1">The sequence shown here is derived from an EMBL/GenBank/DDBJ whole genome shotgun (WGS) entry which is preliminary data.</text>
</comment>
<proteinExistence type="predicted"/>
<dbReference type="EMBL" id="REGA01000003">
    <property type="protein sequence ID" value="RQG96546.1"/>
    <property type="molecule type" value="Genomic_DNA"/>
</dbReference>
<evidence type="ECO:0000313" key="2">
    <source>
        <dbReference type="Proteomes" id="UP000282323"/>
    </source>
</evidence>
<dbReference type="GO" id="GO:0016787">
    <property type="term" value="F:hydrolase activity"/>
    <property type="evidence" value="ECO:0007669"/>
    <property type="project" value="UniProtKB-KW"/>
</dbReference>
<dbReference type="Gene3D" id="3.60.15.10">
    <property type="entry name" value="Ribonuclease Z/Hydroxyacylglutathione hydrolase-like"/>
    <property type="match status" value="1"/>
</dbReference>
<dbReference type="InterPro" id="IPR036866">
    <property type="entry name" value="RibonucZ/Hydroxyglut_hydro"/>
</dbReference>
<gene>
    <name evidence="1" type="ORF">EA473_05390</name>
</gene>
<protein>
    <submittedName>
        <fullName evidence="1">MBL fold metallo-hydrolase</fullName>
    </submittedName>
</protein>
<reference evidence="1 2" key="1">
    <citation type="submission" date="2018-10" db="EMBL/GenBank/DDBJ databases">
        <title>Natrarchaeobius chitinivorans gen. nov., sp. nov., and Natrarchaeobius haloalkaliphilus sp. nov., alkaliphilic, chitin-utilizing haloarchaea from hypersaline alkaline lakes.</title>
        <authorList>
            <person name="Sorokin D.Y."/>
            <person name="Elcheninov A.G."/>
            <person name="Kostrikina N.A."/>
            <person name="Bale N.J."/>
            <person name="Sinninghe Damste J.S."/>
            <person name="Khijniak T.V."/>
            <person name="Kublanov I.V."/>
            <person name="Toshchakov S.V."/>
        </authorList>
    </citation>
    <scope>NUCLEOTIDE SEQUENCE [LARGE SCALE GENOMIC DNA]</scope>
    <source>
        <strain evidence="1 2">AArcht4T</strain>
    </source>
</reference>
<name>A0A3N6MPT5_NATCH</name>
<dbReference type="OrthoDB" id="169463at2157"/>
<keyword evidence="2" id="KW-1185">Reference proteome</keyword>
<dbReference type="SUPFAM" id="SSF56281">
    <property type="entry name" value="Metallo-hydrolase/oxidoreductase"/>
    <property type="match status" value="1"/>
</dbReference>
<dbReference type="Proteomes" id="UP000282323">
    <property type="component" value="Unassembled WGS sequence"/>
</dbReference>
<sequence length="234" mass="25780">MPVYDRSPSDELHEIDRWEDGFGWFAHPDETGRRASHAVRADDGVWVIDPVDAPGLDERLADLGPVVGVAVLCSHHARDAGAVASRHDVPVFVPRWMDRVEERTGAPVERFETTLGDSGFRIMRFEPLSMWQEAVAYREDDGTLIVPDLLGTGPGYTAGDERVGIVLSHRLFPPRDALGDLEPERILFGHGEGILEDADEALRDALAGSRRRFPRALATQLGTNLRLLLAATGD</sequence>
<dbReference type="RefSeq" id="WP_124194618.1">
    <property type="nucleotide sequence ID" value="NZ_REGA01000003.1"/>
</dbReference>
<keyword evidence="1" id="KW-0378">Hydrolase</keyword>